<protein>
    <submittedName>
        <fullName evidence="1">Uncharacterized protein</fullName>
    </submittedName>
</protein>
<organism evidence="1 2">
    <name type="scientific">Rosa chinensis</name>
    <name type="common">China rose</name>
    <dbReference type="NCBI Taxonomy" id="74649"/>
    <lineage>
        <taxon>Eukaryota</taxon>
        <taxon>Viridiplantae</taxon>
        <taxon>Streptophyta</taxon>
        <taxon>Embryophyta</taxon>
        <taxon>Tracheophyta</taxon>
        <taxon>Spermatophyta</taxon>
        <taxon>Magnoliopsida</taxon>
        <taxon>eudicotyledons</taxon>
        <taxon>Gunneridae</taxon>
        <taxon>Pentapetalae</taxon>
        <taxon>rosids</taxon>
        <taxon>fabids</taxon>
        <taxon>Rosales</taxon>
        <taxon>Rosaceae</taxon>
        <taxon>Rosoideae</taxon>
        <taxon>Rosoideae incertae sedis</taxon>
        <taxon>Rosa</taxon>
    </lineage>
</organism>
<dbReference type="AlphaFoldDB" id="A0A2P6RZI0"/>
<accession>A0A2P6RZI0</accession>
<name>A0A2P6RZI0_ROSCH</name>
<proteinExistence type="predicted"/>
<gene>
    <name evidence="1" type="ORF">RchiOBHm_Chr2g0148771</name>
</gene>
<evidence type="ECO:0000313" key="2">
    <source>
        <dbReference type="Proteomes" id="UP000238479"/>
    </source>
</evidence>
<sequence length="78" mass="8686">MSSGISFKLSGEVPHLKEVGVRGVITLNEPYETDSNISLSVCNGTLKENRRERAHSTESFVLVSLTNHHFQFVLSLQL</sequence>
<comment type="caution">
    <text evidence="1">The sequence shown here is derived from an EMBL/GenBank/DDBJ whole genome shotgun (WGS) entry which is preliminary data.</text>
</comment>
<dbReference type="EMBL" id="PDCK01000040">
    <property type="protein sequence ID" value="PRQ51829.1"/>
    <property type="molecule type" value="Genomic_DNA"/>
</dbReference>
<evidence type="ECO:0000313" key="1">
    <source>
        <dbReference type="EMBL" id="PRQ51829.1"/>
    </source>
</evidence>
<dbReference type="Proteomes" id="UP000238479">
    <property type="component" value="Chromosome 2"/>
</dbReference>
<keyword evidence="2" id="KW-1185">Reference proteome</keyword>
<reference evidence="1 2" key="1">
    <citation type="journal article" date="2018" name="Nat. Genet.">
        <title>The Rosa genome provides new insights in the design of modern roses.</title>
        <authorList>
            <person name="Bendahmane M."/>
        </authorList>
    </citation>
    <scope>NUCLEOTIDE SEQUENCE [LARGE SCALE GENOMIC DNA]</scope>
    <source>
        <strain evidence="2">cv. Old Blush</strain>
    </source>
</reference>
<dbReference type="Gramene" id="PRQ51829">
    <property type="protein sequence ID" value="PRQ51829"/>
    <property type="gene ID" value="RchiOBHm_Chr2g0148771"/>
</dbReference>